<keyword evidence="2" id="KW-1185">Reference proteome</keyword>
<evidence type="ECO:0000313" key="2">
    <source>
        <dbReference type="Proteomes" id="UP000015102"/>
    </source>
</evidence>
<dbReference type="Proteomes" id="UP000015102">
    <property type="component" value="Unassembled WGS sequence"/>
</dbReference>
<dbReference type="EMBL" id="CAQQ02386074">
    <property type="status" value="NOT_ANNOTATED_CDS"/>
    <property type="molecule type" value="Genomic_DNA"/>
</dbReference>
<dbReference type="HOGENOM" id="CLU_2161221_0_0_1"/>
<reference evidence="2" key="1">
    <citation type="submission" date="2013-02" db="EMBL/GenBank/DDBJ databases">
        <authorList>
            <person name="Hughes D."/>
        </authorList>
    </citation>
    <scope>NUCLEOTIDE SEQUENCE</scope>
    <source>
        <strain>Durham</strain>
        <strain evidence="2">NC isolate 2 -- Noor lab</strain>
    </source>
</reference>
<organism evidence="1 2">
    <name type="scientific">Megaselia scalaris</name>
    <name type="common">Humpbacked fly</name>
    <name type="synonym">Phora scalaris</name>
    <dbReference type="NCBI Taxonomy" id="36166"/>
    <lineage>
        <taxon>Eukaryota</taxon>
        <taxon>Metazoa</taxon>
        <taxon>Ecdysozoa</taxon>
        <taxon>Arthropoda</taxon>
        <taxon>Hexapoda</taxon>
        <taxon>Insecta</taxon>
        <taxon>Pterygota</taxon>
        <taxon>Neoptera</taxon>
        <taxon>Endopterygota</taxon>
        <taxon>Diptera</taxon>
        <taxon>Brachycera</taxon>
        <taxon>Muscomorpha</taxon>
        <taxon>Platypezoidea</taxon>
        <taxon>Phoridae</taxon>
        <taxon>Megaseliini</taxon>
        <taxon>Megaselia</taxon>
    </lineage>
</organism>
<protein>
    <submittedName>
        <fullName evidence="1">Uncharacterized protein</fullName>
    </submittedName>
</protein>
<evidence type="ECO:0000313" key="1">
    <source>
        <dbReference type="EnsemblMetazoa" id="MESCA010743-PA"/>
    </source>
</evidence>
<sequence>MKIIKAIKESQLLKFARVLGQQERTRPKGWRDAEYDMTAATKEETIPNGCSEKHVQVWRSIELKIRRLQNYVDKRSRFDRKHMEGLEILRNRNEVRRFYQNGQWWQNHPSK</sequence>
<dbReference type="AlphaFoldDB" id="T1H3C0"/>
<reference evidence="1" key="2">
    <citation type="submission" date="2015-06" db="UniProtKB">
        <authorList>
            <consortium name="EnsemblMetazoa"/>
        </authorList>
    </citation>
    <scope>IDENTIFICATION</scope>
</reference>
<dbReference type="EnsemblMetazoa" id="MESCA010743-RA">
    <property type="protein sequence ID" value="MESCA010743-PA"/>
    <property type="gene ID" value="MESCA010743"/>
</dbReference>
<dbReference type="EMBL" id="CAQQ02386075">
    <property type="status" value="NOT_ANNOTATED_CDS"/>
    <property type="molecule type" value="Genomic_DNA"/>
</dbReference>
<accession>T1H3C0</accession>
<proteinExistence type="predicted"/>
<name>T1H3C0_MEGSC</name>